<sequence>MTPSPASGTTLDPSNIRVLKPLGKGATGTVLLVHDSVSDPSAASTVALKLLENPSSSSSSARDRLLHEASVLSLLTARPHPFLPSLVGGCNCLLVHDDLVAFALPYCPGGDLHVLRGQLPDRVFSPSSLRFYLSEIVSALRHLHSLGLAFRDLKPENILIQGSGHLTLADFDLSKHLPPPLPHSSANFSPRPWSNSKPKQLPKPGLSLRKAKSSTARVSPVSRRRQSLSGKSYSFVGTEEYVAPEVIRGDGHGFAVDWWALGVLAYEMSFGKTPFKGRTRKETFRNVLAKPVQCPGRRTALTSLIEQLLAKDPSQRLGCSRGAEEIMEHEFFRGVRWDVLAEIARPPFIPPGIDADADAEETTQGMDLMEYLRKSREPQPASSCCSFSDSDGRPTE</sequence>
<accession>A0ACB9S1Y0</accession>
<dbReference type="Proteomes" id="UP001057402">
    <property type="component" value="Chromosome 2"/>
</dbReference>
<name>A0ACB9S1Y0_9MYRT</name>
<reference evidence="2" key="1">
    <citation type="journal article" date="2023" name="Front. Plant Sci.">
        <title>Chromosomal-level genome assembly of Melastoma candidum provides insights into trichome evolution.</title>
        <authorList>
            <person name="Zhong Y."/>
            <person name="Wu W."/>
            <person name="Sun C."/>
            <person name="Zou P."/>
            <person name="Liu Y."/>
            <person name="Dai S."/>
            <person name="Zhou R."/>
        </authorList>
    </citation>
    <scope>NUCLEOTIDE SEQUENCE [LARGE SCALE GENOMIC DNA]</scope>
</reference>
<evidence type="ECO:0000313" key="2">
    <source>
        <dbReference type="Proteomes" id="UP001057402"/>
    </source>
</evidence>
<proteinExistence type="predicted"/>
<organism evidence="1 2">
    <name type="scientific">Melastoma candidum</name>
    <dbReference type="NCBI Taxonomy" id="119954"/>
    <lineage>
        <taxon>Eukaryota</taxon>
        <taxon>Viridiplantae</taxon>
        <taxon>Streptophyta</taxon>
        <taxon>Embryophyta</taxon>
        <taxon>Tracheophyta</taxon>
        <taxon>Spermatophyta</taxon>
        <taxon>Magnoliopsida</taxon>
        <taxon>eudicotyledons</taxon>
        <taxon>Gunneridae</taxon>
        <taxon>Pentapetalae</taxon>
        <taxon>rosids</taxon>
        <taxon>malvids</taxon>
        <taxon>Myrtales</taxon>
        <taxon>Melastomataceae</taxon>
        <taxon>Melastomatoideae</taxon>
        <taxon>Melastomateae</taxon>
        <taxon>Melastoma</taxon>
    </lineage>
</organism>
<keyword evidence="2" id="KW-1185">Reference proteome</keyword>
<evidence type="ECO:0000313" key="1">
    <source>
        <dbReference type="EMBL" id="KAI4385365.1"/>
    </source>
</evidence>
<gene>
    <name evidence="1" type="ORF">MLD38_003401</name>
</gene>
<protein>
    <submittedName>
        <fullName evidence="1">Uncharacterized protein</fullName>
    </submittedName>
</protein>
<dbReference type="EMBL" id="CM042881">
    <property type="protein sequence ID" value="KAI4385365.1"/>
    <property type="molecule type" value="Genomic_DNA"/>
</dbReference>
<comment type="caution">
    <text evidence="1">The sequence shown here is derived from an EMBL/GenBank/DDBJ whole genome shotgun (WGS) entry which is preliminary data.</text>
</comment>